<dbReference type="InterPro" id="IPR013103">
    <property type="entry name" value="RVT_2"/>
</dbReference>
<dbReference type="PANTHER" id="PTHR11439">
    <property type="entry name" value="GAG-POL-RELATED RETROTRANSPOSON"/>
    <property type="match status" value="1"/>
</dbReference>
<organism evidence="4 5">
    <name type="scientific">Cuscuta europaea</name>
    <name type="common">European dodder</name>
    <dbReference type="NCBI Taxonomy" id="41803"/>
    <lineage>
        <taxon>Eukaryota</taxon>
        <taxon>Viridiplantae</taxon>
        <taxon>Streptophyta</taxon>
        <taxon>Embryophyta</taxon>
        <taxon>Tracheophyta</taxon>
        <taxon>Spermatophyta</taxon>
        <taxon>Magnoliopsida</taxon>
        <taxon>eudicotyledons</taxon>
        <taxon>Gunneridae</taxon>
        <taxon>Pentapetalae</taxon>
        <taxon>asterids</taxon>
        <taxon>lamiids</taxon>
        <taxon>Solanales</taxon>
        <taxon>Convolvulaceae</taxon>
        <taxon>Cuscuteae</taxon>
        <taxon>Cuscuta</taxon>
        <taxon>Cuscuta subgen. Cuscuta</taxon>
    </lineage>
</organism>
<feature type="domain" description="Retroviral polymerase SH3-like" evidence="3">
    <location>
        <begin position="45"/>
        <end position="105"/>
    </location>
</feature>
<sequence length="663" mass="75545">MWAEAINTACYTQNRTSIHKRFDKTPYKLLFNRTPDISFFKIFGCKCFILNDRTERSKLDPKARDGVFIGYSLQSKAYRVYLRDKQTIIESVNVTFYEMADFATEHLQADPTHALLETSDKADSNSELEGVILNSLFRNFCENSQPSSPPCTPASTSTAPHQPTPTTEIPLLPGPSDVPSTPSTPQSNHREVDDHGFATMPESSPPHTTATQETSIPYPDSDQPIITPTPLAHERKWTKAHPVDQIIGDPSQGVHTRSATVNECHFACFLSQSEPSNISEALLDPDWVIAMQDELNQFKRLDVWTLVPKPQKKTIIDMKWIFKNKRDEEGTVVQNKARLVAKGYNQQEDIDYDETFAPVARIEAIRLFLAYVAHKNFTVFQMDVKTAFLNGILEEEVYVTQPEGFVDPRFPDHVYKLKKALYGLKQAPRAWYDALTEFLVDSSFSKGKIDTTLFIKRQKSDIILIQIYVDDIIFASSNPRLCKHFEKLMKTKFEMSMMGELNFFLGLQVRQLSDGIFINQSKYILEMLKRFNIDDKSSMTTPMSPNNKLDSDPSGKPVDATNYRAIIRSLLYLTSNRPDIVFSTCLCARFQANPKESHLTAVRRILRYLKDTVNLGLWYPKHSGFDLVGYSDADFAGCRMDRKSTSRAVQFLGEKLICWSSKK</sequence>
<comment type="caution">
    <text evidence="4">The sequence shown here is derived from an EMBL/GenBank/DDBJ whole genome shotgun (WGS) entry which is preliminary data.</text>
</comment>
<proteinExistence type="predicted"/>
<name>A0A9P1DZD4_CUSEU</name>
<evidence type="ECO:0000313" key="5">
    <source>
        <dbReference type="Proteomes" id="UP001152484"/>
    </source>
</evidence>
<feature type="region of interest" description="Disordered" evidence="1">
    <location>
        <begin position="143"/>
        <end position="222"/>
    </location>
</feature>
<evidence type="ECO:0000259" key="2">
    <source>
        <dbReference type="Pfam" id="PF07727"/>
    </source>
</evidence>
<keyword evidence="5" id="KW-1185">Reference proteome</keyword>
<dbReference type="OrthoDB" id="2014122at2759"/>
<dbReference type="InterPro" id="IPR043502">
    <property type="entry name" value="DNA/RNA_pol_sf"/>
</dbReference>
<evidence type="ECO:0000256" key="1">
    <source>
        <dbReference type="SAM" id="MobiDB-lite"/>
    </source>
</evidence>
<dbReference type="Proteomes" id="UP001152484">
    <property type="component" value="Unassembled WGS sequence"/>
</dbReference>
<gene>
    <name evidence="4" type="ORF">CEURO_LOCUS2432</name>
</gene>
<accession>A0A9P1DZD4</accession>
<evidence type="ECO:0000313" key="4">
    <source>
        <dbReference type="EMBL" id="CAH9066792.1"/>
    </source>
</evidence>
<feature type="compositionally biased region" description="Polar residues" evidence="1">
    <location>
        <begin position="178"/>
        <end position="187"/>
    </location>
</feature>
<evidence type="ECO:0008006" key="6">
    <source>
        <dbReference type="Google" id="ProtNLM"/>
    </source>
</evidence>
<dbReference type="Pfam" id="PF07727">
    <property type="entry name" value="RVT_2"/>
    <property type="match status" value="1"/>
</dbReference>
<dbReference type="EMBL" id="CAMAPE010000005">
    <property type="protein sequence ID" value="CAH9066792.1"/>
    <property type="molecule type" value="Genomic_DNA"/>
</dbReference>
<feature type="compositionally biased region" description="Polar residues" evidence="1">
    <location>
        <begin position="201"/>
        <end position="215"/>
    </location>
</feature>
<dbReference type="SUPFAM" id="SSF56672">
    <property type="entry name" value="DNA/RNA polymerases"/>
    <property type="match status" value="1"/>
</dbReference>
<reference evidence="4" key="1">
    <citation type="submission" date="2022-07" db="EMBL/GenBank/DDBJ databases">
        <authorList>
            <person name="Macas J."/>
            <person name="Novak P."/>
            <person name="Neumann P."/>
        </authorList>
    </citation>
    <scope>NUCLEOTIDE SEQUENCE</scope>
</reference>
<dbReference type="PANTHER" id="PTHR11439:SF483">
    <property type="entry name" value="PEPTIDE SYNTHASE GLIP-LIKE, PUTATIVE (AFU_ORTHOLOGUE AFUA_3G12920)-RELATED"/>
    <property type="match status" value="1"/>
</dbReference>
<dbReference type="InterPro" id="IPR057670">
    <property type="entry name" value="SH3_retrovirus"/>
</dbReference>
<protein>
    <recommendedName>
        <fullName evidence="6">Reverse transcriptase Ty1/copia-type domain-containing protein</fullName>
    </recommendedName>
</protein>
<evidence type="ECO:0000259" key="3">
    <source>
        <dbReference type="Pfam" id="PF25597"/>
    </source>
</evidence>
<dbReference type="Pfam" id="PF25597">
    <property type="entry name" value="SH3_retrovirus"/>
    <property type="match status" value="1"/>
</dbReference>
<feature type="domain" description="Reverse transcriptase Ty1/copia-type" evidence="2">
    <location>
        <begin position="302"/>
        <end position="544"/>
    </location>
</feature>
<dbReference type="AlphaFoldDB" id="A0A9P1DZD4"/>